<keyword evidence="1" id="KW-1133">Transmembrane helix</keyword>
<protein>
    <submittedName>
        <fullName evidence="2">Conjugal transfer protein</fullName>
    </submittedName>
</protein>
<evidence type="ECO:0000313" key="3">
    <source>
        <dbReference type="Proteomes" id="UP000307201"/>
    </source>
</evidence>
<dbReference type="Pfam" id="PF16943">
    <property type="entry name" value="T4SS_CagC"/>
    <property type="match status" value="1"/>
</dbReference>
<dbReference type="EMBL" id="VBTE01000021">
    <property type="protein sequence ID" value="TLQ07026.1"/>
    <property type="molecule type" value="Genomic_DNA"/>
</dbReference>
<evidence type="ECO:0000313" key="2">
    <source>
        <dbReference type="EMBL" id="TLQ07026.1"/>
    </source>
</evidence>
<accession>A0A5R9C2R3</accession>
<comment type="caution">
    <text evidence="2">The sequence shown here is derived from an EMBL/GenBank/DDBJ whole genome shotgun (WGS) entry which is preliminary data.</text>
</comment>
<gene>
    <name evidence="2" type="ORF">FEZ48_07810</name>
</gene>
<feature type="transmembrane region" description="Helical" evidence="1">
    <location>
        <begin position="73"/>
        <end position="92"/>
    </location>
</feature>
<dbReference type="OrthoDB" id="2324354at2"/>
<feature type="transmembrane region" description="Helical" evidence="1">
    <location>
        <begin position="34"/>
        <end position="52"/>
    </location>
</feature>
<keyword evidence="1" id="KW-0812">Transmembrane</keyword>
<dbReference type="AlphaFoldDB" id="A0A5R9C2R3"/>
<proteinExistence type="predicted"/>
<name>A0A5R9C2R3_9LACT</name>
<dbReference type="InterPro" id="IPR031607">
    <property type="entry name" value="T4SS_CagC"/>
</dbReference>
<sequence>MNFLQNGYPVIFNVAAAEDIQGRISSALTTVQSVLTGIVVLVGIVVGLWIVIKRMPSADDPQEKNEVYKAVGRVLGLVAISAALVWVVPWVYSLFQ</sequence>
<organism evidence="2 3">
    <name type="scientific">Marinilactibacillus psychrotolerans</name>
    <dbReference type="NCBI Taxonomy" id="191770"/>
    <lineage>
        <taxon>Bacteria</taxon>
        <taxon>Bacillati</taxon>
        <taxon>Bacillota</taxon>
        <taxon>Bacilli</taxon>
        <taxon>Lactobacillales</taxon>
        <taxon>Carnobacteriaceae</taxon>
        <taxon>Marinilactibacillus</taxon>
    </lineage>
</organism>
<reference evidence="2 3" key="1">
    <citation type="submission" date="2019-05" db="EMBL/GenBank/DDBJ databases">
        <title>The metagenome of a microbial culture collection derived from dairy environment covers the genomic content of the human microbiome.</title>
        <authorList>
            <person name="Roder T."/>
            <person name="Wuthrich D."/>
            <person name="Sattari Z."/>
            <person name="Von Ah U."/>
            <person name="Bar C."/>
            <person name="Ronchi F."/>
            <person name="Macpherson A.J."/>
            <person name="Ganal-Vonarburg S.C."/>
            <person name="Bruggmann R."/>
            <person name="Vergeres G."/>
        </authorList>
    </citation>
    <scope>NUCLEOTIDE SEQUENCE [LARGE SCALE GENOMIC DNA]</scope>
    <source>
        <strain evidence="2 3">FAM 24235</strain>
    </source>
</reference>
<evidence type="ECO:0000256" key="1">
    <source>
        <dbReference type="SAM" id="Phobius"/>
    </source>
</evidence>
<dbReference type="Proteomes" id="UP000307201">
    <property type="component" value="Unassembled WGS sequence"/>
</dbReference>
<keyword evidence="1" id="KW-0472">Membrane</keyword>
<dbReference type="RefSeq" id="WP_138472033.1">
    <property type="nucleotide sequence ID" value="NZ_JABUYJ010000014.1"/>
</dbReference>